<organism evidence="1 2">
    <name type="scientific">Bifidobacterium callitrichidarum</name>
    <dbReference type="NCBI Taxonomy" id="2052941"/>
    <lineage>
        <taxon>Bacteria</taxon>
        <taxon>Bacillati</taxon>
        <taxon>Actinomycetota</taxon>
        <taxon>Actinomycetes</taxon>
        <taxon>Bifidobacteriales</taxon>
        <taxon>Bifidobacteriaceae</taxon>
        <taxon>Bifidobacterium</taxon>
    </lineage>
</organism>
<keyword evidence="2" id="KW-1185">Reference proteome</keyword>
<dbReference type="AlphaFoldDB" id="A0A2U2N907"/>
<gene>
    <name evidence="1" type="ORF">DF196_06880</name>
</gene>
<evidence type="ECO:0000313" key="1">
    <source>
        <dbReference type="EMBL" id="PWG65651.1"/>
    </source>
</evidence>
<comment type="caution">
    <text evidence="1">The sequence shown here is derived from an EMBL/GenBank/DDBJ whole genome shotgun (WGS) entry which is preliminary data.</text>
</comment>
<dbReference type="EMBL" id="QFFM01000012">
    <property type="protein sequence ID" value="PWG65651.1"/>
    <property type="molecule type" value="Genomic_DNA"/>
</dbReference>
<name>A0A2U2N907_9BIFI</name>
<reference evidence="1 2" key="1">
    <citation type="journal article" date="2018" name="Int. J. Syst. Evol. Microbiol.">
        <title>Bifidobacterium callitrichidarum sp. nov. from the faeces of the emperor tamarin (Saguinus imperator).</title>
        <authorList>
            <person name="Modesto M."/>
            <person name="Michelini S."/>
            <person name="Sansosti M.C."/>
            <person name="De Filippo C."/>
            <person name="Cavalieri D."/>
            <person name="Qvirist L."/>
            <person name="Andlid T."/>
            <person name="Spiezio C."/>
            <person name="Sandri C."/>
            <person name="Pascarelli S."/>
            <person name="Sgorbati B."/>
            <person name="Mattarelli P."/>
        </authorList>
    </citation>
    <scope>NUCLEOTIDE SEQUENCE [LARGE SCALE GENOMIC DNA]</scope>
    <source>
        <strain evidence="1 2">TRI 5</strain>
    </source>
</reference>
<sequence>MTITIPAFFQATSMNRGDKPGTMYMLTEKLPEAIVRKYLNSKNVVTGTASMRYAPEIKHDYMWVADSAHDVRFA</sequence>
<accession>A0A2U2N907</accession>
<protein>
    <submittedName>
        <fullName evidence="1">Uncharacterized protein</fullName>
    </submittedName>
</protein>
<dbReference type="Proteomes" id="UP000245876">
    <property type="component" value="Unassembled WGS sequence"/>
</dbReference>
<proteinExistence type="predicted"/>
<dbReference type="RefSeq" id="WP_109057120.1">
    <property type="nucleotide sequence ID" value="NZ_QFFM01000012.1"/>
</dbReference>
<evidence type="ECO:0000313" key="2">
    <source>
        <dbReference type="Proteomes" id="UP000245876"/>
    </source>
</evidence>